<accession>A0A940RVF3</accession>
<feature type="domain" description="TadE-like" evidence="3">
    <location>
        <begin position="19"/>
        <end position="61"/>
    </location>
</feature>
<dbReference type="Proteomes" id="UP000670475">
    <property type="component" value="Unassembled WGS sequence"/>
</dbReference>
<keyword evidence="2" id="KW-0812">Transmembrane</keyword>
<evidence type="ECO:0000313" key="5">
    <source>
        <dbReference type="Proteomes" id="UP000670475"/>
    </source>
</evidence>
<evidence type="ECO:0000256" key="2">
    <source>
        <dbReference type="SAM" id="Phobius"/>
    </source>
</evidence>
<name>A0A940RVF3_9ACTN</name>
<comment type="caution">
    <text evidence="4">The sequence shown here is derived from an EMBL/GenBank/DDBJ whole genome shotgun (WGS) entry which is preliminary data.</text>
</comment>
<dbReference type="InterPro" id="IPR012495">
    <property type="entry name" value="TadE-like_dom"/>
</dbReference>
<protein>
    <submittedName>
        <fullName evidence="4">Pilus assembly protein</fullName>
    </submittedName>
</protein>
<evidence type="ECO:0000259" key="3">
    <source>
        <dbReference type="Pfam" id="PF07811"/>
    </source>
</evidence>
<sequence>MRARRTTASNGRSSRRDGGQAALEYVGVVTLLLFVALAALQLGIVAYTVQQAGTGARAAARAATYRETRGDSYQAAGQAAISGWLDGRFSETPTGTGIEVTARVHIPALIPVFDFGDATRSVTMPLDTLPGGAQGSQAQGAQGVTK</sequence>
<evidence type="ECO:0000256" key="1">
    <source>
        <dbReference type="SAM" id="MobiDB-lite"/>
    </source>
</evidence>
<gene>
    <name evidence="4" type="ORF">JFN87_12215</name>
</gene>
<feature type="compositionally biased region" description="Low complexity" evidence="1">
    <location>
        <begin position="135"/>
        <end position="146"/>
    </location>
</feature>
<dbReference type="EMBL" id="JAGIQL010000037">
    <property type="protein sequence ID" value="MBP0458260.1"/>
    <property type="molecule type" value="Genomic_DNA"/>
</dbReference>
<organism evidence="4 5">
    <name type="scientific">Streptomyces montanisoli</name>
    <dbReference type="NCBI Taxonomy" id="2798581"/>
    <lineage>
        <taxon>Bacteria</taxon>
        <taxon>Bacillati</taxon>
        <taxon>Actinomycetota</taxon>
        <taxon>Actinomycetes</taxon>
        <taxon>Kitasatosporales</taxon>
        <taxon>Streptomycetaceae</taxon>
        <taxon>Streptomyces</taxon>
    </lineage>
</organism>
<proteinExistence type="predicted"/>
<keyword evidence="5" id="KW-1185">Reference proteome</keyword>
<feature type="region of interest" description="Disordered" evidence="1">
    <location>
        <begin position="126"/>
        <end position="146"/>
    </location>
</feature>
<dbReference type="AlphaFoldDB" id="A0A940RVF3"/>
<evidence type="ECO:0000313" key="4">
    <source>
        <dbReference type="EMBL" id="MBP0458260.1"/>
    </source>
</evidence>
<dbReference type="Pfam" id="PF07811">
    <property type="entry name" value="TadE"/>
    <property type="match status" value="1"/>
</dbReference>
<dbReference type="RefSeq" id="WP_209340020.1">
    <property type="nucleotide sequence ID" value="NZ_JAGIQL010000037.1"/>
</dbReference>
<reference evidence="4" key="1">
    <citation type="submission" date="2021-03" db="EMBL/GenBank/DDBJ databases">
        <title>Whole genome sequence of Streptomyces bomunensis MMS17-BM035.</title>
        <authorList>
            <person name="Lee J.H."/>
        </authorList>
    </citation>
    <scope>NUCLEOTIDE SEQUENCE</scope>
    <source>
        <strain evidence="4">MMS17-BM035</strain>
    </source>
</reference>
<keyword evidence="2" id="KW-0472">Membrane</keyword>
<feature type="transmembrane region" description="Helical" evidence="2">
    <location>
        <begin position="21"/>
        <end position="47"/>
    </location>
</feature>
<keyword evidence="2" id="KW-1133">Transmembrane helix</keyword>